<evidence type="ECO:0000313" key="2">
    <source>
        <dbReference type="EMBL" id="KAK1698987.1"/>
    </source>
</evidence>
<feature type="compositionally biased region" description="Polar residues" evidence="1">
    <location>
        <begin position="83"/>
        <end position="92"/>
    </location>
</feature>
<dbReference type="Proteomes" id="UP001231189">
    <property type="component" value="Unassembled WGS sequence"/>
</dbReference>
<evidence type="ECO:0008006" key="4">
    <source>
        <dbReference type="Google" id="ProtNLM"/>
    </source>
</evidence>
<comment type="caution">
    <text evidence="2">The sequence shown here is derived from an EMBL/GenBank/DDBJ whole genome shotgun (WGS) entry which is preliminary data.</text>
</comment>
<organism evidence="2 3">
    <name type="scientific">Lolium multiflorum</name>
    <name type="common">Italian ryegrass</name>
    <name type="synonym">Lolium perenne subsp. multiflorum</name>
    <dbReference type="NCBI Taxonomy" id="4521"/>
    <lineage>
        <taxon>Eukaryota</taxon>
        <taxon>Viridiplantae</taxon>
        <taxon>Streptophyta</taxon>
        <taxon>Embryophyta</taxon>
        <taxon>Tracheophyta</taxon>
        <taxon>Spermatophyta</taxon>
        <taxon>Magnoliopsida</taxon>
        <taxon>Liliopsida</taxon>
        <taxon>Poales</taxon>
        <taxon>Poaceae</taxon>
        <taxon>BOP clade</taxon>
        <taxon>Pooideae</taxon>
        <taxon>Poodae</taxon>
        <taxon>Poeae</taxon>
        <taxon>Poeae Chloroplast Group 2 (Poeae type)</taxon>
        <taxon>Loliodinae</taxon>
        <taxon>Loliinae</taxon>
        <taxon>Lolium</taxon>
    </lineage>
</organism>
<feature type="region of interest" description="Disordered" evidence="1">
    <location>
        <begin position="63"/>
        <end position="108"/>
    </location>
</feature>
<gene>
    <name evidence="2" type="ORF">QYE76_015684</name>
</gene>
<name>A0AAD8X9E8_LOLMU</name>
<dbReference type="InterPro" id="IPR052343">
    <property type="entry name" value="Retrotransposon-Effector_Assoc"/>
</dbReference>
<dbReference type="AlphaFoldDB" id="A0AAD8X9E8"/>
<evidence type="ECO:0000313" key="3">
    <source>
        <dbReference type="Proteomes" id="UP001231189"/>
    </source>
</evidence>
<dbReference type="PANTHER" id="PTHR46890">
    <property type="entry name" value="NON-LTR RETROLELEMENT REVERSE TRANSCRIPTASE-LIKE PROTEIN-RELATED"/>
    <property type="match status" value="1"/>
</dbReference>
<proteinExistence type="predicted"/>
<reference evidence="2" key="1">
    <citation type="submission" date="2023-07" db="EMBL/GenBank/DDBJ databases">
        <title>A chromosome-level genome assembly of Lolium multiflorum.</title>
        <authorList>
            <person name="Chen Y."/>
            <person name="Copetti D."/>
            <person name="Kolliker R."/>
            <person name="Studer B."/>
        </authorList>
    </citation>
    <scope>NUCLEOTIDE SEQUENCE</scope>
    <source>
        <strain evidence="2">02402/16</strain>
        <tissue evidence="2">Leaf</tissue>
    </source>
</reference>
<keyword evidence="3" id="KW-1185">Reference proteome</keyword>
<sequence length="640" mass="68023">MAPAKPSVQNQYVLDAMGEAAEETNEAQLEHQATAIDATSTKHDDTARILQALLIKLNLVEQGTTNRPPPSAAEPDPGAVFTTGRSTTQPSSPHWVGDTAGTTSSGAAHSKGPAFYPGGAGFLGSSAAGGAGCGGFGGAGGDGLGGASGGGLGGAGGGRHDQVAGAGAPHADDILGPSMPTRCSTFGPTTAATMLLSVQGCVPEATNSSWPPIVSVNRVVAAAALQADEFLSYATPTSCSTVGSAVSVGSTHGVVALPTSDITHLPTRTLTGLGNITSEGVGGNDPAARTLGIDANMSFEVLTCVGGFSLFHEFEQNSADEVFNGSHPKDVLWYEEFADCIITHIGSSSLFLELSRGTNQELQGQVDLNPGLGVPRVSCGTMIVKLAKLQCVNNQCIHRFGHTRLELAGNFDLVLNCTILRLIEEMDRVYFMNSLLIDSIFWEDTMLVFLEIECYMQWDPGIHHLGDCSAFWKCDLAVTVAIGINTCELSFEWQWHLARLYFQDKLYCIADEPFSVEEVWNVVKAQELDKAPGPDGFTGRFYVACWEIIKDDVMDAFHTMWNGHCRGLHVANQALISLLPKHADAVEVKDFRPISLIHSMAKLIAKVLSSRLAPLMGQIIGSYQSAFIRGCCLHDNFQFV</sequence>
<protein>
    <recommendedName>
        <fullName evidence="4">Reverse transcriptase domain-containing protein</fullName>
    </recommendedName>
</protein>
<evidence type="ECO:0000256" key="1">
    <source>
        <dbReference type="SAM" id="MobiDB-lite"/>
    </source>
</evidence>
<accession>A0AAD8X9E8</accession>
<dbReference type="EMBL" id="JAUUTY010000001">
    <property type="protein sequence ID" value="KAK1698987.1"/>
    <property type="molecule type" value="Genomic_DNA"/>
</dbReference>
<dbReference type="PANTHER" id="PTHR46890:SF1">
    <property type="entry name" value="REVERSE TRANSCRIPTASE DOMAIN-CONTAINING PROTEIN"/>
    <property type="match status" value="1"/>
</dbReference>